<proteinExistence type="predicted"/>
<protein>
    <submittedName>
        <fullName evidence="1">Uncharacterized protein</fullName>
    </submittedName>
</protein>
<reference evidence="1" key="1">
    <citation type="journal article" date="2016" name="Genome Biol. Evol.">
        <title>Evolutionary Dynamics of Chloroplast Genomes in Low Light: A Case Study of the Endolithic Green Alga Ostreobium quekettii.</title>
        <authorList>
            <person name="R Marcelino V."/>
            <person name="Cremen M.C."/>
            <person name="Jackson C.J."/>
            <person name="Larkum A.A."/>
            <person name="Verbruggen H."/>
        </authorList>
    </citation>
    <scope>NUCLEOTIDE SEQUENCE</scope>
</reference>
<dbReference type="EMBL" id="KX808498">
    <property type="protein sequence ID" value="AOP19332.1"/>
    <property type="molecule type" value="Genomic_DNA"/>
</dbReference>
<reference evidence="1" key="2">
    <citation type="submission" date="2016-08" db="EMBL/GenBank/DDBJ databases">
        <authorList>
            <person name="Seilhamer J.J."/>
        </authorList>
    </citation>
    <scope>NUCLEOTIDE SEQUENCE</scope>
</reference>
<dbReference type="GeneID" id="29288853"/>
<organism evidence="1">
    <name type="scientific">Caulerpa cliftonii</name>
    <dbReference type="NCBI Taxonomy" id="1004391"/>
    <lineage>
        <taxon>Eukaryota</taxon>
        <taxon>Viridiplantae</taxon>
        <taxon>Chlorophyta</taxon>
        <taxon>core chlorophytes</taxon>
        <taxon>Ulvophyceae</taxon>
        <taxon>TCBD clade</taxon>
        <taxon>Bryopsidales</taxon>
        <taxon>Halimedineae</taxon>
        <taxon>Caulerpaceae</taxon>
        <taxon>Caulerpa</taxon>
    </lineage>
</organism>
<sequence length="133" mass="15127">MGPQGPPLIIQASLTLLQASLMGPQGPPLIIHHKIFNTFSILMDLNLTKNNSLNWWLLKLKSALMHLNIHSTRNKLIFSVNFLMTHNGIFFGIKDSSGLFFPLNKIHSPHLFFVNYLQKKTNTYCFSRLSSTC</sequence>
<geneLocation type="chloroplast" evidence="1"/>
<keyword evidence="1" id="KW-0934">Plastid</keyword>
<accession>A0A1C9JBW8</accession>
<gene>
    <name evidence="1" type="primary">orf133</name>
</gene>
<dbReference type="RefSeq" id="YP_009306428.1">
    <property type="nucleotide sequence ID" value="NC_031368.1"/>
</dbReference>
<keyword evidence="1" id="KW-0150">Chloroplast</keyword>
<dbReference type="AlphaFoldDB" id="A0A1C9JBW8"/>
<name>A0A1C9JBW8_9CHLO</name>
<evidence type="ECO:0000313" key="1">
    <source>
        <dbReference type="EMBL" id="AOP19332.1"/>
    </source>
</evidence>